<proteinExistence type="predicted"/>
<dbReference type="AlphaFoldDB" id="A0CSM5"/>
<accession>A0CSM5</accession>
<dbReference type="InParanoid" id="A0CSM5"/>
<dbReference type="RefSeq" id="XP_001441189.1">
    <property type="nucleotide sequence ID" value="XM_001441152.1"/>
</dbReference>
<dbReference type="Proteomes" id="UP000000600">
    <property type="component" value="Unassembled WGS sequence"/>
</dbReference>
<reference evidence="2 3" key="1">
    <citation type="journal article" date="2006" name="Nature">
        <title>Global trends of whole-genome duplications revealed by the ciliate Paramecium tetraurelia.</title>
        <authorList>
            <consortium name="Genoscope"/>
            <person name="Aury J.-M."/>
            <person name="Jaillon O."/>
            <person name="Duret L."/>
            <person name="Noel B."/>
            <person name="Jubin C."/>
            <person name="Porcel B.M."/>
            <person name="Segurens B."/>
            <person name="Daubin V."/>
            <person name="Anthouard V."/>
            <person name="Aiach N."/>
            <person name="Arnaiz O."/>
            <person name="Billaut A."/>
            <person name="Beisson J."/>
            <person name="Blanc I."/>
            <person name="Bouhouche K."/>
            <person name="Camara F."/>
            <person name="Duharcourt S."/>
            <person name="Guigo R."/>
            <person name="Gogendeau D."/>
            <person name="Katinka M."/>
            <person name="Keller A.-M."/>
            <person name="Kissmehl R."/>
            <person name="Klotz C."/>
            <person name="Koll F."/>
            <person name="Le Moue A."/>
            <person name="Lepere C."/>
            <person name="Malinsky S."/>
            <person name="Nowacki M."/>
            <person name="Nowak J.K."/>
            <person name="Plattner H."/>
            <person name="Poulain J."/>
            <person name="Ruiz F."/>
            <person name="Serrano V."/>
            <person name="Zagulski M."/>
            <person name="Dessen P."/>
            <person name="Betermier M."/>
            <person name="Weissenbach J."/>
            <person name="Scarpelli C."/>
            <person name="Schachter V."/>
            <person name="Sperling L."/>
            <person name="Meyer E."/>
            <person name="Cohen J."/>
            <person name="Wincker P."/>
        </authorList>
    </citation>
    <scope>NUCLEOTIDE SEQUENCE [LARGE SCALE GENOMIC DNA]</scope>
    <source>
        <strain evidence="2 3">Stock d4-2</strain>
    </source>
</reference>
<dbReference type="OrthoDB" id="10312851at2759"/>
<evidence type="ECO:0000313" key="3">
    <source>
        <dbReference type="Proteomes" id="UP000000600"/>
    </source>
</evidence>
<dbReference type="EMBL" id="CT868163">
    <property type="protein sequence ID" value="CAK73792.1"/>
    <property type="molecule type" value="Genomic_DNA"/>
</dbReference>
<dbReference type="KEGG" id="ptm:GSPATT00010064001"/>
<evidence type="ECO:0000256" key="1">
    <source>
        <dbReference type="SAM" id="MobiDB-lite"/>
    </source>
</evidence>
<name>A0CSM5_PARTE</name>
<protein>
    <submittedName>
        <fullName evidence="2">Uncharacterized protein</fullName>
    </submittedName>
</protein>
<keyword evidence="3" id="KW-1185">Reference proteome</keyword>
<organism evidence="2 3">
    <name type="scientific">Paramecium tetraurelia</name>
    <dbReference type="NCBI Taxonomy" id="5888"/>
    <lineage>
        <taxon>Eukaryota</taxon>
        <taxon>Sar</taxon>
        <taxon>Alveolata</taxon>
        <taxon>Ciliophora</taxon>
        <taxon>Intramacronucleata</taxon>
        <taxon>Oligohymenophorea</taxon>
        <taxon>Peniculida</taxon>
        <taxon>Parameciidae</taxon>
        <taxon>Paramecium</taxon>
    </lineage>
</organism>
<gene>
    <name evidence="2" type="ORF">GSPATT00010064001</name>
</gene>
<feature type="region of interest" description="Disordered" evidence="1">
    <location>
        <begin position="272"/>
        <end position="294"/>
    </location>
</feature>
<dbReference type="OMA" id="YLISMID"/>
<dbReference type="HOGENOM" id="CLU_426101_0_0_1"/>
<feature type="compositionally biased region" description="Polar residues" evidence="1">
    <location>
        <begin position="278"/>
        <end position="287"/>
    </location>
</feature>
<sequence>MSDIKPQTAKIVSRLRFGLQQENDQQDANKIQTNLIEHYDARDLRLQDLQDCQKVYKVIKKETTTKWILLTKLEECKQQIKIELQYLRKLVIYVQNHNKQGLNKSQMLEINQLSALLNLFQTYVDLFENNTYDRKDKLKRIKTVELEDKQKAINEWKKWINRNESFLEPIISESKQITLKVIEEVLTLSYDLKYQILQEPDTIDPEIRFKIQEGNQVLINTSEAEINLKNFNICNRLLSTISIDNFNYHIPKLQDMNQLNLSELKEMKRKLKNKSKTEINQMNSGKTSPKKEESVHQQNEVDNCLYQYQKEKQRISRVDKANYKQNIKDSQREVFIARNNQGSIQKLHQSFDINKLNTSKGHREYIISMIDGQLLKPYTPLARLKKDESREIFQNFRNNDSYSQKQSLRNVSPQTFVERISQKINDITTCEENEFHSKLEFPELQSQKQQGQINMDNRRGVKKQYNQKFIQQVNNNEVKLVKQCQGNNFQFYEDFYTTRMKFNNKFTELVTTLQKDRPLTSSIRSRSLTVNQNQRQENIQKVRKVAEKARQNFFLRNKEQRLWLQNLAQQYKLADSTIQHIIEQLSYIVQEGLFIKVDDIISMLKQIEDSSELTMTPKSCQLLNQIFVYFGIQISELNQHKKFRKFNTNLD</sequence>
<evidence type="ECO:0000313" key="2">
    <source>
        <dbReference type="EMBL" id="CAK73792.1"/>
    </source>
</evidence>
<dbReference type="GeneID" id="5026974"/>